<evidence type="ECO:0000313" key="5">
    <source>
        <dbReference type="Proteomes" id="UP000316801"/>
    </source>
</evidence>
<protein>
    <submittedName>
        <fullName evidence="4">GNAT family N-acetyltransferase</fullName>
    </submittedName>
</protein>
<feature type="domain" description="N-acetyltransferase" evidence="3">
    <location>
        <begin position="15"/>
        <end position="166"/>
    </location>
</feature>
<dbReference type="RefSeq" id="WP_142880884.1">
    <property type="nucleotide sequence ID" value="NZ_VJMG01000008.1"/>
</dbReference>
<keyword evidence="5" id="KW-1185">Reference proteome</keyword>
<dbReference type="CDD" id="cd04301">
    <property type="entry name" value="NAT_SF"/>
    <property type="match status" value="1"/>
</dbReference>
<sequence length="182" mass="19091">MGATENAAASAEADLHVAPAGKEHFAALRAVELAAFETLRRAGAVSGEPAASSALELQAYLDAGFLVAAFAGAKPVGYAGGTLLEGRLHVGEMDVHPDWQRRGIGRRLMQALLAQAMSRGLCGASLTTDRLAPFNAPFYANLGFRMVEGAAVPERLGQILDSERLKGLDPARRCAMLLDFAG</sequence>
<dbReference type="SUPFAM" id="SSF55729">
    <property type="entry name" value="Acyl-CoA N-acyltransferases (Nat)"/>
    <property type="match status" value="1"/>
</dbReference>
<dbReference type="PANTHER" id="PTHR43877">
    <property type="entry name" value="AMINOALKYLPHOSPHONATE N-ACETYLTRANSFERASE-RELATED-RELATED"/>
    <property type="match status" value="1"/>
</dbReference>
<accession>A0A549TGH1</accession>
<dbReference type="InterPro" id="IPR016181">
    <property type="entry name" value="Acyl_CoA_acyltransferase"/>
</dbReference>
<keyword evidence="2" id="KW-0012">Acyltransferase</keyword>
<dbReference type="AlphaFoldDB" id="A0A549TGH1"/>
<dbReference type="EMBL" id="VJMG01000008">
    <property type="protein sequence ID" value="TRL41878.1"/>
    <property type="molecule type" value="Genomic_DNA"/>
</dbReference>
<evidence type="ECO:0000259" key="3">
    <source>
        <dbReference type="PROSITE" id="PS51186"/>
    </source>
</evidence>
<organism evidence="4 5">
    <name type="scientific">Rhizobium straminoryzae</name>
    <dbReference type="NCBI Taxonomy" id="1387186"/>
    <lineage>
        <taxon>Bacteria</taxon>
        <taxon>Pseudomonadati</taxon>
        <taxon>Pseudomonadota</taxon>
        <taxon>Alphaproteobacteria</taxon>
        <taxon>Hyphomicrobiales</taxon>
        <taxon>Rhizobiaceae</taxon>
        <taxon>Rhizobium/Agrobacterium group</taxon>
        <taxon>Rhizobium</taxon>
    </lineage>
</organism>
<dbReference type="Proteomes" id="UP000316801">
    <property type="component" value="Unassembled WGS sequence"/>
</dbReference>
<reference evidence="4 5" key="1">
    <citation type="submission" date="2019-07" db="EMBL/GenBank/DDBJ databases">
        <title>Ln-dependent methylotrophs.</title>
        <authorList>
            <person name="Tani A."/>
        </authorList>
    </citation>
    <scope>NUCLEOTIDE SEQUENCE [LARGE SCALE GENOMIC DNA]</scope>
    <source>
        <strain evidence="4 5">SM12</strain>
    </source>
</reference>
<gene>
    <name evidence="4" type="ORF">FNA46_03130</name>
</gene>
<dbReference type="Pfam" id="PF00583">
    <property type="entry name" value="Acetyltransf_1"/>
    <property type="match status" value="1"/>
</dbReference>
<evidence type="ECO:0000313" key="4">
    <source>
        <dbReference type="EMBL" id="TRL41878.1"/>
    </source>
</evidence>
<name>A0A549TGH1_9HYPH</name>
<dbReference type="Gene3D" id="3.40.630.30">
    <property type="match status" value="1"/>
</dbReference>
<comment type="caution">
    <text evidence="4">The sequence shown here is derived from an EMBL/GenBank/DDBJ whole genome shotgun (WGS) entry which is preliminary data.</text>
</comment>
<evidence type="ECO:0000256" key="1">
    <source>
        <dbReference type="ARBA" id="ARBA00022679"/>
    </source>
</evidence>
<dbReference type="PROSITE" id="PS51186">
    <property type="entry name" value="GNAT"/>
    <property type="match status" value="1"/>
</dbReference>
<proteinExistence type="predicted"/>
<dbReference type="GO" id="GO:0016747">
    <property type="term" value="F:acyltransferase activity, transferring groups other than amino-acyl groups"/>
    <property type="evidence" value="ECO:0007669"/>
    <property type="project" value="InterPro"/>
</dbReference>
<dbReference type="InterPro" id="IPR000182">
    <property type="entry name" value="GNAT_dom"/>
</dbReference>
<dbReference type="InterPro" id="IPR050832">
    <property type="entry name" value="Bact_Acetyltransf"/>
</dbReference>
<keyword evidence="1 4" id="KW-0808">Transferase</keyword>
<evidence type="ECO:0000256" key="2">
    <source>
        <dbReference type="ARBA" id="ARBA00023315"/>
    </source>
</evidence>